<accession>A0A4R6A0U5</accession>
<feature type="signal peptide" evidence="1">
    <location>
        <begin position="1"/>
        <end position="20"/>
    </location>
</feature>
<dbReference type="InterPro" id="IPR023346">
    <property type="entry name" value="Lysozyme-like_dom_sf"/>
</dbReference>
<dbReference type="EMBL" id="SNAA01000028">
    <property type="protein sequence ID" value="TDL74203.1"/>
    <property type="molecule type" value="Genomic_DNA"/>
</dbReference>
<evidence type="ECO:0000256" key="1">
    <source>
        <dbReference type="SAM" id="SignalP"/>
    </source>
</evidence>
<keyword evidence="1" id="KW-0732">Signal</keyword>
<dbReference type="RefSeq" id="WP_133398129.1">
    <property type="nucleotide sequence ID" value="NZ_SNAA01000028.1"/>
</dbReference>
<reference evidence="2 3" key="1">
    <citation type="submission" date="2019-03" db="EMBL/GenBank/DDBJ databases">
        <title>Primorskyibacter sp. SS33 isolated from sediments.</title>
        <authorList>
            <person name="Xunke S."/>
        </authorList>
    </citation>
    <scope>NUCLEOTIDE SEQUENCE [LARGE SCALE GENOMIC DNA]</scope>
    <source>
        <strain evidence="2 3">SS33</strain>
    </source>
</reference>
<dbReference type="SUPFAM" id="SSF53955">
    <property type="entry name" value="Lysozyme-like"/>
    <property type="match status" value="1"/>
</dbReference>
<dbReference type="Proteomes" id="UP000295701">
    <property type="component" value="Unassembled WGS sequence"/>
</dbReference>
<name>A0A4R6A0U5_9RHOB</name>
<sequence length="227" mass="24782">MMLRLSLAVIVALSAGAARADICHEAARRAASESGVPVDVLLAITLTETGRRHEGRFAPWPWTVNAAGEGRWFATRHEAEAFVAKRRAQGIDSIDIGCFQINLRWHGEAFATPDAMFDPVENARYAAAFLGRLHAETGDWTRAAGAFHSRTEIHAARYRRKFAQHREMVLADVGPPRLPRSATVARLIPVRPPRENGWPLMRAGASAGLGSLVPVSAAPRPLLETAR</sequence>
<comment type="caution">
    <text evidence="2">The sequence shown here is derived from an EMBL/GenBank/DDBJ whole genome shotgun (WGS) entry which is preliminary data.</text>
</comment>
<gene>
    <name evidence="2" type="ORF">E2L08_16145</name>
</gene>
<evidence type="ECO:0000313" key="2">
    <source>
        <dbReference type="EMBL" id="TDL74203.1"/>
    </source>
</evidence>
<feature type="chain" id="PRO_5020773970" evidence="1">
    <location>
        <begin position="21"/>
        <end position="227"/>
    </location>
</feature>
<evidence type="ECO:0000313" key="3">
    <source>
        <dbReference type="Proteomes" id="UP000295701"/>
    </source>
</evidence>
<organism evidence="2 3">
    <name type="scientific">Palleronia sediminis</name>
    <dbReference type="NCBI Taxonomy" id="2547833"/>
    <lineage>
        <taxon>Bacteria</taxon>
        <taxon>Pseudomonadati</taxon>
        <taxon>Pseudomonadota</taxon>
        <taxon>Alphaproteobacteria</taxon>
        <taxon>Rhodobacterales</taxon>
        <taxon>Roseobacteraceae</taxon>
        <taxon>Palleronia</taxon>
    </lineage>
</organism>
<proteinExistence type="predicted"/>
<dbReference type="OrthoDB" id="5945995at2"/>
<dbReference type="AlphaFoldDB" id="A0A4R6A0U5"/>
<protein>
    <submittedName>
        <fullName evidence="2">Lytic transglycosylase domain-containing protein</fullName>
    </submittedName>
</protein>
<dbReference type="Gene3D" id="1.10.530.10">
    <property type="match status" value="1"/>
</dbReference>
<keyword evidence="3" id="KW-1185">Reference proteome</keyword>